<keyword evidence="2" id="KW-0732">Signal</keyword>
<evidence type="ECO:0008006" key="5">
    <source>
        <dbReference type="Google" id="ProtNLM"/>
    </source>
</evidence>
<dbReference type="RefSeq" id="WP_119928923.1">
    <property type="nucleotide sequence ID" value="NZ_QZEY01000010.1"/>
</dbReference>
<organism evidence="3 4">
    <name type="scientific">Bailinhaonella thermotolerans</name>
    <dbReference type="NCBI Taxonomy" id="1070861"/>
    <lineage>
        <taxon>Bacteria</taxon>
        <taxon>Bacillati</taxon>
        <taxon>Actinomycetota</taxon>
        <taxon>Actinomycetes</taxon>
        <taxon>Streptosporangiales</taxon>
        <taxon>Streptosporangiaceae</taxon>
        <taxon>Bailinhaonella</taxon>
    </lineage>
</organism>
<name>A0A3A4AWB0_9ACTN</name>
<reference evidence="3 4" key="1">
    <citation type="submission" date="2018-09" db="EMBL/GenBank/DDBJ databases">
        <title>YIM 75507 draft genome.</title>
        <authorList>
            <person name="Tang S."/>
            <person name="Feng Y."/>
        </authorList>
    </citation>
    <scope>NUCLEOTIDE SEQUENCE [LARGE SCALE GENOMIC DNA]</scope>
    <source>
        <strain evidence="3 4">YIM 75507</strain>
    </source>
</reference>
<evidence type="ECO:0000256" key="1">
    <source>
        <dbReference type="SAM" id="MobiDB-lite"/>
    </source>
</evidence>
<dbReference type="EMBL" id="QZEY01000010">
    <property type="protein sequence ID" value="RJL30143.1"/>
    <property type="molecule type" value="Genomic_DNA"/>
</dbReference>
<comment type="caution">
    <text evidence="3">The sequence shown here is derived from an EMBL/GenBank/DDBJ whole genome shotgun (WGS) entry which is preliminary data.</text>
</comment>
<dbReference type="Proteomes" id="UP000265768">
    <property type="component" value="Unassembled WGS sequence"/>
</dbReference>
<sequence length="171" mass="17439">MRLRHVAAAGAAAAFLLAGCGGSPGPSTTDAAASATEGGAGASTRGGPDADSGLRFARCMREHGVDMPDPQPGNERTLVIPKGASQDKTNAAMKACAGKAGGGVKAGGLSEADKDRMLRYARCMRDNGFDMPDPKFDGDAVAAMPMPKGEDRARLEKASKVCQKIFQGAAK</sequence>
<keyword evidence="4" id="KW-1185">Reference proteome</keyword>
<proteinExistence type="predicted"/>
<dbReference type="AlphaFoldDB" id="A0A3A4AWB0"/>
<dbReference type="OrthoDB" id="7949713at2"/>
<evidence type="ECO:0000313" key="4">
    <source>
        <dbReference type="Proteomes" id="UP000265768"/>
    </source>
</evidence>
<feature type="signal peptide" evidence="2">
    <location>
        <begin position="1"/>
        <end position="18"/>
    </location>
</feature>
<dbReference type="PROSITE" id="PS51257">
    <property type="entry name" value="PROKAR_LIPOPROTEIN"/>
    <property type="match status" value="1"/>
</dbReference>
<evidence type="ECO:0000313" key="3">
    <source>
        <dbReference type="EMBL" id="RJL30143.1"/>
    </source>
</evidence>
<accession>A0A3A4AWB0</accession>
<feature type="region of interest" description="Disordered" evidence="1">
    <location>
        <begin position="25"/>
        <end position="52"/>
    </location>
</feature>
<feature type="compositionally biased region" description="Low complexity" evidence="1">
    <location>
        <begin position="25"/>
        <end position="47"/>
    </location>
</feature>
<evidence type="ECO:0000256" key="2">
    <source>
        <dbReference type="SAM" id="SignalP"/>
    </source>
</evidence>
<gene>
    <name evidence="3" type="ORF">D5H75_24805</name>
</gene>
<protein>
    <recommendedName>
        <fullName evidence="5">Secreted protein</fullName>
    </recommendedName>
</protein>
<feature type="chain" id="PRO_5039025581" description="Secreted protein" evidence="2">
    <location>
        <begin position="19"/>
        <end position="171"/>
    </location>
</feature>